<reference evidence="1 2" key="1">
    <citation type="submission" date="2020-08" db="EMBL/GenBank/DDBJ databases">
        <title>Genomic Encyclopedia of Type Strains, Phase IV (KMG-V): Genome sequencing to study the core and pangenomes of soil and plant-associated prokaryotes.</title>
        <authorList>
            <person name="Whitman W."/>
        </authorList>
    </citation>
    <scope>NUCLEOTIDE SEQUENCE [LARGE SCALE GENOMIC DNA]</scope>
    <source>
        <strain evidence="1 2">SEMIA 4011</strain>
    </source>
</reference>
<comment type="caution">
    <text evidence="1">The sequence shown here is derived from an EMBL/GenBank/DDBJ whole genome shotgun (WGS) entry which is preliminary data.</text>
</comment>
<proteinExistence type="predicted"/>
<dbReference type="EMBL" id="JACIIJ010000012">
    <property type="protein sequence ID" value="MBB6223844.1"/>
    <property type="molecule type" value="Genomic_DNA"/>
</dbReference>
<organism evidence="1 2">
    <name type="scientific">Rhizobium leguminosarum</name>
    <dbReference type="NCBI Taxonomy" id="384"/>
    <lineage>
        <taxon>Bacteria</taxon>
        <taxon>Pseudomonadati</taxon>
        <taxon>Pseudomonadota</taxon>
        <taxon>Alphaproteobacteria</taxon>
        <taxon>Hyphomicrobiales</taxon>
        <taxon>Rhizobiaceae</taxon>
        <taxon>Rhizobium/Agrobacterium group</taxon>
        <taxon>Rhizobium</taxon>
    </lineage>
</organism>
<dbReference type="RefSeq" id="WP_246809295.1">
    <property type="nucleotide sequence ID" value="NZ_JACIIJ010000012.1"/>
</dbReference>
<accession>A0A7X0DVJ8</accession>
<evidence type="ECO:0008006" key="3">
    <source>
        <dbReference type="Google" id="ProtNLM"/>
    </source>
</evidence>
<dbReference type="Proteomes" id="UP000517187">
    <property type="component" value="Unassembled WGS sequence"/>
</dbReference>
<dbReference type="AlphaFoldDB" id="A0A7X0DVJ8"/>
<evidence type="ECO:0000313" key="2">
    <source>
        <dbReference type="Proteomes" id="UP000517187"/>
    </source>
</evidence>
<protein>
    <recommendedName>
        <fullName evidence="3">HNH endonuclease</fullName>
    </recommendedName>
</protein>
<name>A0A7X0DVJ8_RHILE</name>
<gene>
    <name evidence="1" type="ORF">GGE66_004840</name>
</gene>
<evidence type="ECO:0000313" key="1">
    <source>
        <dbReference type="EMBL" id="MBB6223844.1"/>
    </source>
</evidence>
<sequence length="255" mass="28107">MTSPGNLTHTQRMLAAQPFCVFCGGTTQATTLDHMPSRVLFDGKHRPKGLEFSSCQPCQDSTRKAETVFAVLSRFYPEPTTGTQRAEFQKLLRAAERHNPGFMREMETDQVGHLHRLGKEAALLPSWNFLNVGGPICTDSISAFSVKLGLALHYEITRQIVPKGGVIVVARFSNVDAFTGDMPKAALALFGEGQTLEMGKFRVADQFEYSSVYAGDTMNMSAHFATFRMSMALLLLACHSEADIPQGVHGDRFRV</sequence>